<sequence length="103" mass="11804">NIWLSTHSGVSKLIPDKNKFITYYAFDGLQGNEFSMGAAFKALIYDNSSEEKIITIIISPPWYLTWWAKFTYLLLFACLIFVKLILFIPCAVFTHCELSPSNI</sequence>
<accession>A0A5J4PBF6</accession>
<organism evidence="2">
    <name type="scientific">termite gut metagenome</name>
    <dbReference type="NCBI Taxonomy" id="433724"/>
    <lineage>
        <taxon>unclassified sequences</taxon>
        <taxon>metagenomes</taxon>
        <taxon>organismal metagenomes</taxon>
    </lineage>
</organism>
<keyword evidence="1" id="KW-0472">Membrane</keyword>
<dbReference type="Gene3D" id="2.130.10.10">
    <property type="entry name" value="YVTN repeat-like/Quinoprotein amine dehydrogenase"/>
    <property type="match status" value="1"/>
</dbReference>
<proteinExistence type="predicted"/>
<evidence type="ECO:0000313" key="2">
    <source>
        <dbReference type="EMBL" id="KAA6306676.1"/>
    </source>
</evidence>
<dbReference type="InterPro" id="IPR015943">
    <property type="entry name" value="WD40/YVTN_repeat-like_dom_sf"/>
</dbReference>
<gene>
    <name evidence="2" type="ORF">EZS27_041662</name>
</gene>
<dbReference type="EMBL" id="SNRY01009729">
    <property type="protein sequence ID" value="KAA6306676.1"/>
    <property type="molecule type" value="Genomic_DNA"/>
</dbReference>
<protein>
    <submittedName>
        <fullName evidence="2">Uncharacterized protein</fullName>
    </submittedName>
</protein>
<name>A0A5J4PBF6_9ZZZZ</name>
<keyword evidence="1" id="KW-1133">Transmembrane helix</keyword>
<reference evidence="2" key="1">
    <citation type="submission" date="2019-03" db="EMBL/GenBank/DDBJ databases">
        <title>Single cell metagenomics reveals metabolic interactions within the superorganism composed of flagellate Streblomastix strix and complex community of Bacteroidetes bacteria on its surface.</title>
        <authorList>
            <person name="Treitli S.C."/>
            <person name="Kolisko M."/>
            <person name="Husnik F."/>
            <person name="Keeling P."/>
            <person name="Hampl V."/>
        </authorList>
    </citation>
    <scope>NUCLEOTIDE SEQUENCE</scope>
    <source>
        <strain evidence="2">STM</strain>
    </source>
</reference>
<feature type="transmembrane region" description="Helical" evidence="1">
    <location>
        <begin position="70"/>
        <end position="93"/>
    </location>
</feature>
<comment type="caution">
    <text evidence="2">The sequence shown here is derived from an EMBL/GenBank/DDBJ whole genome shotgun (WGS) entry which is preliminary data.</text>
</comment>
<keyword evidence="1" id="KW-0812">Transmembrane</keyword>
<evidence type="ECO:0000256" key="1">
    <source>
        <dbReference type="SAM" id="Phobius"/>
    </source>
</evidence>
<feature type="non-terminal residue" evidence="2">
    <location>
        <position position="1"/>
    </location>
</feature>
<dbReference type="AlphaFoldDB" id="A0A5J4PBF6"/>